<dbReference type="Proteomes" id="UP000637359">
    <property type="component" value="Unassembled WGS sequence"/>
</dbReference>
<dbReference type="InterPro" id="IPR037523">
    <property type="entry name" value="VOC_core"/>
</dbReference>
<evidence type="ECO:0000259" key="1">
    <source>
        <dbReference type="PROSITE" id="PS51819"/>
    </source>
</evidence>
<comment type="caution">
    <text evidence="2">The sequence shown here is derived from an EMBL/GenBank/DDBJ whole genome shotgun (WGS) entry which is preliminary data.</text>
</comment>
<dbReference type="Gene3D" id="3.10.180.10">
    <property type="entry name" value="2,3-Dihydroxybiphenyl 1,2-Dioxygenase, domain 1"/>
    <property type="match status" value="1"/>
</dbReference>
<evidence type="ECO:0000313" key="2">
    <source>
        <dbReference type="EMBL" id="MBC5635256.1"/>
    </source>
</evidence>
<dbReference type="RefSeq" id="WP_186867972.1">
    <property type="nucleotide sequence ID" value="NZ_JACOOL010000001.1"/>
</dbReference>
<feature type="domain" description="VOC" evidence="1">
    <location>
        <begin position="9"/>
        <end position="124"/>
    </location>
</feature>
<dbReference type="PROSITE" id="PS51819">
    <property type="entry name" value="VOC"/>
    <property type="match status" value="1"/>
</dbReference>
<dbReference type="InterPro" id="IPR004360">
    <property type="entry name" value="Glyas_Fos-R_dOase_dom"/>
</dbReference>
<reference evidence="2" key="1">
    <citation type="submission" date="2020-08" db="EMBL/GenBank/DDBJ databases">
        <title>Genome public.</title>
        <authorList>
            <person name="Liu C."/>
            <person name="Sun Q."/>
        </authorList>
    </citation>
    <scope>NUCLEOTIDE SEQUENCE</scope>
    <source>
        <strain evidence="2">BX22</strain>
    </source>
</reference>
<dbReference type="Pfam" id="PF00903">
    <property type="entry name" value="Glyoxalase"/>
    <property type="match status" value="1"/>
</dbReference>
<evidence type="ECO:0000313" key="3">
    <source>
        <dbReference type="Proteomes" id="UP000637359"/>
    </source>
</evidence>
<accession>A0A923RF57</accession>
<dbReference type="EMBL" id="JACOOL010000001">
    <property type="protein sequence ID" value="MBC5635256.1"/>
    <property type="molecule type" value="Genomic_DNA"/>
</dbReference>
<name>A0A923RF57_9BACI</name>
<gene>
    <name evidence="2" type="ORF">H8S33_00325</name>
</gene>
<protein>
    <submittedName>
        <fullName evidence="2">VOC family protein</fullName>
    </submittedName>
</protein>
<sequence>MTTKKGNIKLIQAVSLFTPNLDQSVDFYKSTFGATEMFRSNQTDGSNMVGLQFANGETEFVLHDSENLKEPDIEVLVDDVKDFYHTHKSNENIHWIQPPIEKPFGGHLAVMRTIADDIVLIVVGP</sequence>
<keyword evidence="3" id="KW-1185">Reference proteome</keyword>
<proteinExistence type="predicted"/>
<dbReference type="SUPFAM" id="SSF54593">
    <property type="entry name" value="Glyoxalase/Bleomycin resistance protein/Dihydroxybiphenyl dioxygenase"/>
    <property type="match status" value="1"/>
</dbReference>
<dbReference type="InterPro" id="IPR029068">
    <property type="entry name" value="Glyas_Bleomycin-R_OHBP_Dase"/>
</dbReference>
<organism evidence="2 3">
    <name type="scientific">Ornithinibacillus hominis</name>
    <dbReference type="NCBI Taxonomy" id="2763055"/>
    <lineage>
        <taxon>Bacteria</taxon>
        <taxon>Bacillati</taxon>
        <taxon>Bacillota</taxon>
        <taxon>Bacilli</taxon>
        <taxon>Bacillales</taxon>
        <taxon>Bacillaceae</taxon>
        <taxon>Ornithinibacillus</taxon>
    </lineage>
</organism>
<dbReference type="AlphaFoldDB" id="A0A923RF57"/>